<proteinExistence type="predicted"/>
<evidence type="ECO:0000313" key="2">
    <source>
        <dbReference type="Proteomes" id="UP000233526"/>
    </source>
</evidence>
<dbReference type="AlphaFoldDB" id="A0A2N3ILW7"/>
<evidence type="ECO:0000313" key="1">
    <source>
        <dbReference type="EMBL" id="PKQ71360.1"/>
    </source>
</evidence>
<dbReference type="Proteomes" id="UP000233526">
    <property type="component" value="Unassembled WGS sequence"/>
</dbReference>
<protein>
    <submittedName>
        <fullName evidence="1">Uncharacterized protein</fullName>
    </submittedName>
</protein>
<organism evidence="1 2">
    <name type="scientific">Aeromonas sobria</name>
    <dbReference type="NCBI Taxonomy" id="646"/>
    <lineage>
        <taxon>Bacteria</taxon>
        <taxon>Pseudomonadati</taxon>
        <taxon>Pseudomonadota</taxon>
        <taxon>Gammaproteobacteria</taxon>
        <taxon>Aeromonadales</taxon>
        <taxon>Aeromonadaceae</taxon>
        <taxon>Aeromonas</taxon>
    </lineage>
</organism>
<accession>A0A2N3ILW7</accession>
<gene>
    <name evidence="1" type="ORF">AOX56_22300</name>
</gene>
<reference evidence="1 2" key="1">
    <citation type="journal article" date="2017" name="Front. Microbiol.">
        <title>Strong Genomic and Phenotypic Heterogeneity in the Aeromonas sobria Species Complex.</title>
        <authorList>
            <person name="Gauthier J."/>
            <person name="Vincent A.T."/>
            <person name="Charette S.J."/>
            <person name="Derome N."/>
        </authorList>
    </citation>
    <scope>NUCLEOTIDE SEQUENCE [LARGE SCALE GENOMIC DNA]</scope>
    <source>
        <strain evidence="1 2">JF2635</strain>
    </source>
</reference>
<sequence>MPTTTGPDVGDIATPHMVRLRNIKFTGQQIGNIRSFRLANLITVCARLFGCQPGFLHQVTYFGSANLMPQLPHHQHQGAAACRAPALFEQPAQLAALLYPLTVNRPLASQIVVKTGCWNIESAADQGYGGLLS</sequence>
<name>A0A2N3ILW7_AERSO</name>
<comment type="caution">
    <text evidence="1">The sequence shown here is derived from an EMBL/GenBank/DDBJ whole genome shotgun (WGS) entry which is preliminary data.</text>
</comment>
<dbReference type="EMBL" id="LJZX01000096">
    <property type="protein sequence ID" value="PKQ71360.1"/>
    <property type="molecule type" value="Genomic_DNA"/>
</dbReference>